<protein>
    <recommendedName>
        <fullName evidence="1">Hemerythrin-like domain-containing protein</fullName>
    </recommendedName>
</protein>
<proteinExistence type="predicted"/>
<dbReference type="Pfam" id="PF01814">
    <property type="entry name" value="Hemerythrin"/>
    <property type="match status" value="1"/>
</dbReference>
<dbReference type="CDD" id="cd12108">
    <property type="entry name" value="Hr-like"/>
    <property type="match status" value="1"/>
</dbReference>
<dbReference type="InterPro" id="IPR012312">
    <property type="entry name" value="Hemerythrin-like"/>
</dbReference>
<feature type="domain" description="Hemerythrin-like" evidence="1">
    <location>
        <begin position="82"/>
        <end position="202"/>
    </location>
</feature>
<organism evidence="2 3">
    <name type="scientific">Caballeronia novacaledonica</name>
    <dbReference type="NCBI Taxonomy" id="1544861"/>
    <lineage>
        <taxon>Bacteria</taxon>
        <taxon>Pseudomonadati</taxon>
        <taxon>Pseudomonadota</taxon>
        <taxon>Betaproteobacteria</taxon>
        <taxon>Burkholderiales</taxon>
        <taxon>Burkholderiaceae</taxon>
        <taxon>Caballeronia</taxon>
    </lineage>
</organism>
<evidence type="ECO:0000313" key="2">
    <source>
        <dbReference type="EMBL" id="GJH28905.1"/>
    </source>
</evidence>
<dbReference type="PANTHER" id="PTHR35585">
    <property type="entry name" value="HHE DOMAIN PROTEIN (AFU_ORTHOLOGUE AFUA_4G00730)"/>
    <property type="match status" value="1"/>
</dbReference>
<reference evidence="2" key="1">
    <citation type="submission" date="2022-09" db="EMBL/GenBank/DDBJ databases">
        <title>Isolation and characterization of 3-chlorobenzoate degrading bacteria from soils in Shizuoka.</title>
        <authorList>
            <person name="Ifat A."/>
            <person name="Ogawa N."/>
            <person name="Kimbara K."/>
            <person name="Moriuchi R."/>
            <person name="Dohra H."/>
            <person name="Shintani M."/>
        </authorList>
    </citation>
    <scope>NUCLEOTIDE SEQUENCE</scope>
    <source>
        <strain evidence="2">19CS4-2</strain>
    </source>
</reference>
<comment type="caution">
    <text evidence="2">The sequence shown here is derived from an EMBL/GenBank/DDBJ whole genome shotgun (WGS) entry which is preliminary data.</text>
</comment>
<dbReference type="PANTHER" id="PTHR35585:SF1">
    <property type="entry name" value="HHE DOMAIN PROTEIN (AFU_ORTHOLOGUE AFUA_4G00730)"/>
    <property type="match status" value="1"/>
</dbReference>
<evidence type="ECO:0000313" key="3">
    <source>
        <dbReference type="Proteomes" id="UP001055111"/>
    </source>
</evidence>
<sequence>MQTRSGRARCASTPSSPPCFRVPYNARRFAFAPTLDMRDKKRPGPHFALNGDDHIIRTENAMPTTSAQATTAASRPAQTQDAIELLKDDHRAIEKLFEAFQKAKDDDLDAKSALVRRACEELTVHAMIEEQLLYPAAQKALHQRDRPDVEEAYVEHYLVKVLIDKFMTLKAGEAGFDATFKVMSEMVRHHIEEEETDFFPKLRESGTDLDALGKKLMQRKEELESKIPKDAGDNTERLH</sequence>
<gene>
    <name evidence="2" type="ORF">CBA19CS42_30335</name>
</gene>
<dbReference type="Gene3D" id="1.20.120.520">
    <property type="entry name" value="nmb1532 protein domain like"/>
    <property type="match status" value="1"/>
</dbReference>
<accession>A0AA37MIQ8</accession>
<name>A0AA37MIQ8_9BURK</name>
<dbReference type="EMBL" id="BPUS01000018">
    <property type="protein sequence ID" value="GJH28905.1"/>
    <property type="molecule type" value="Genomic_DNA"/>
</dbReference>
<dbReference type="Proteomes" id="UP001055111">
    <property type="component" value="Unassembled WGS sequence"/>
</dbReference>
<evidence type="ECO:0000259" key="1">
    <source>
        <dbReference type="Pfam" id="PF01814"/>
    </source>
</evidence>
<dbReference type="AlphaFoldDB" id="A0AA37MIQ8"/>